<keyword evidence="5" id="KW-1185">Reference proteome</keyword>
<keyword evidence="2" id="KW-0812">Transmembrane</keyword>
<evidence type="ECO:0000256" key="3">
    <source>
        <dbReference type="SAM" id="SignalP"/>
    </source>
</evidence>
<keyword evidence="2" id="KW-0472">Membrane</keyword>
<reference evidence="4 5" key="1">
    <citation type="submission" date="2024-09" db="EMBL/GenBank/DDBJ databases">
        <authorList>
            <person name="Sun Q."/>
            <person name="Mori K."/>
        </authorList>
    </citation>
    <scope>NUCLEOTIDE SEQUENCE [LARGE SCALE GENOMIC DNA]</scope>
    <source>
        <strain evidence="4 5">TBRC 2205</strain>
    </source>
</reference>
<keyword evidence="3" id="KW-0732">Signal</keyword>
<evidence type="ECO:0000256" key="2">
    <source>
        <dbReference type="SAM" id="Phobius"/>
    </source>
</evidence>
<feature type="signal peptide" evidence="3">
    <location>
        <begin position="1"/>
        <end position="29"/>
    </location>
</feature>
<keyword evidence="2" id="KW-1133">Transmembrane helix</keyword>
<evidence type="ECO:0008006" key="6">
    <source>
        <dbReference type="Google" id="ProtNLM"/>
    </source>
</evidence>
<evidence type="ECO:0000313" key="4">
    <source>
        <dbReference type="EMBL" id="MFC0563618.1"/>
    </source>
</evidence>
<dbReference type="InterPro" id="IPR006311">
    <property type="entry name" value="TAT_signal"/>
</dbReference>
<gene>
    <name evidence="4" type="ORF">ACFFHU_05490</name>
</gene>
<accession>A0ABV6NU68</accession>
<feature type="chain" id="PRO_5045258277" description="Gram-positive cocci surface proteins LPxTG domain-containing protein" evidence="3">
    <location>
        <begin position="30"/>
        <end position="261"/>
    </location>
</feature>
<feature type="compositionally biased region" description="Gly residues" evidence="1">
    <location>
        <begin position="208"/>
        <end position="222"/>
    </location>
</feature>
<dbReference type="PROSITE" id="PS51318">
    <property type="entry name" value="TAT"/>
    <property type="match status" value="1"/>
</dbReference>
<evidence type="ECO:0000256" key="1">
    <source>
        <dbReference type="SAM" id="MobiDB-lite"/>
    </source>
</evidence>
<protein>
    <recommendedName>
        <fullName evidence="6">Gram-positive cocci surface proteins LPxTG domain-containing protein</fullName>
    </recommendedName>
</protein>
<comment type="caution">
    <text evidence="4">The sequence shown here is derived from an EMBL/GenBank/DDBJ whole genome shotgun (WGS) entry which is preliminary data.</text>
</comment>
<dbReference type="EMBL" id="JBHLUE010000004">
    <property type="protein sequence ID" value="MFC0563618.1"/>
    <property type="molecule type" value="Genomic_DNA"/>
</dbReference>
<dbReference type="Proteomes" id="UP001589894">
    <property type="component" value="Unassembled WGS sequence"/>
</dbReference>
<feature type="region of interest" description="Disordered" evidence="1">
    <location>
        <begin position="170"/>
        <end position="222"/>
    </location>
</feature>
<feature type="transmembrane region" description="Helical" evidence="2">
    <location>
        <begin position="230"/>
        <end position="252"/>
    </location>
</feature>
<dbReference type="RefSeq" id="WP_377336365.1">
    <property type="nucleotide sequence ID" value="NZ_JBHLUE010000004.1"/>
</dbReference>
<proteinExistence type="predicted"/>
<organism evidence="4 5">
    <name type="scientific">Plantactinospora siamensis</name>
    <dbReference type="NCBI Taxonomy" id="555372"/>
    <lineage>
        <taxon>Bacteria</taxon>
        <taxon>Bacillati</taxon>
        <taxon>Actinomycetota</taxon>
        <taxon>Actinomycetes</taxon>
        <taxon>Micromonosporales</taxon>
        <taxon>Micromonosporaceae</taxon>
        <taxon>Plantactinospora</taxon>
    </lineage>
</organism>
<feature type="compositionally biased region" description="Gly residues" evidence="1">
    <location>
        <begin position="174"/>
        <end position="198"/>
    </location>
</feature>
<name>A0ABV6NU68_9ACTN</name>
<evidence type="ECO:0000313" key="5">
    <source>
        <dbReference type="Proteomes" id="UP001589894"/>
    </source>
</evidence>
<sequence>MQQRRQVARVALCAAATTAALGLTTPGWAGAVGPVKAADGHNPKGDNGTVKIDGAPLDDKVDNQPHVACDFEIEFFNFDLNQRADITLTAQPPSGTGQVVLAITNRVISDDPASGAENDHDAVIPLSANDLRLIGLAAHPKQGYHLQLTVELTDGHGAGKHKVFWLQPCATDNSGGGTPSTDNPGGGTPPTDNPGGGTPPTDTPGSGAPTGGAGGGGGDTGGGSLPITGVAAGGIALGGTALIAGGVVLTLVRRRRITFTS</sequence>